<evidence type="ECO:0000256" key="11">
    <source>
        <dbReference type="RuleBase" id="RU271113"/>
    </source>
</evidence>
<dbReference type="CDD" id="cd02440">
    <property type="entry name" value="AdoMet_MTases"/>
    <property type="match status" value="1"/>
</dbReference>
<dbReference type="GO" id="GO:0140956">
    <property type="term" value="F:histone H3K79 trimethyltransferase activity"/>
    <property type="evidence" value="ECO:0007669"/>
    <property type="project" value="UniProtKB-EC"/>
</dbReference>
<evidence type="ECO:0000256" key="2">
    <source>
        <dbReference type="ARBA" id="ARBA00012190"/>
    </source>
</evidence>
<dbReference type="PROSITE" id="PS51569">
    <property type="entry name" value="DOT1"/>
    <property type="match status" value="1"/>
</dbReference>
<comment type="similarity">
    <text evidence="11">Belongs to the class I-like SAM-binding methyltransferase superfamily. DOT1 family.</text>
</comment>
<dbReference type="GO" id="GO:0000077">
    <property type="term" value="P:DNA damage checkpoint signaling"/>
    <property type="evidence" value="ECO:0007669"/>
    <property type="project" value="TreeGrafter"/>
</dbReference>
<comment type="subcellular location">
    <subcellularLocation>
        <location evidence="1 11">Nucleus</location>
    </subcellularLocation>
</comment>
<gene>
    <name evidence="14" type="ORF">OH76DRAFT_1346690</name>
</gene>
<comment type="activity regulation">
    <text evidence="11">Ubiquitination of histone H2B to form H2BK123ub1 is required for efficient DOT1 methyltransferase activity on histone H3.</text>
</comment>
<evidence type="ECO:0000256" key="4">
    <source>
        <dbReference type="ARBA" id="ARBA00022603"/>
    </source>
</evidence>
<evidence type="ECO:0000256" key="7">
    <source>
        <dbReference type="ARBA" id="ARBA00022853"/>
    </source>
</evidence>
<evidence type="ECO:0000313" key="15">
    <source>
        <dbReference type="Proteomes" id="UP000256964"/>
    </source>
</evidence>
<feature type="region of interest" description="Disordered" evidence="12">
    <location>
        <begin position="1"/>
        <end position="23"/>
    </location>
</feature>
<evidence type="ECO:0000256" key="9">
    <source>
        <dbReference type="ARBA" id="ARBA00029821"/>
    </source>
</evidence>
<evidence type="ECO:0000313" key="14">
    <source>
        <dbReference type="EMBL" id="RDX51423.1"/>
    </source>
</evidence>
<dbReference type="Gene3D" id="3.40.50.150">
    <property type="entry name" value="Vaccinia Virus protein VP39"/>
    <property type="match status" value="1"/>
</dbReference>
<dbReference type="Proteomes" id="UP000256964">
    <property type="component" value="Unassembled WGS sequence"/>
</dbReference>
<organism evidence="14 15">
    <name type="scientific">Lentinus brumalis</name>
    <dbReference type="NCBI Taxonomy" id="2498619"/>
    <lineage>
        <taxon>Eukaryota</taxon>
        <taxon>Fungi</taxon>
        <taxon>Dikarya</taxon>
        <taxon>Basidiomycota</taxon>
        <taxon>Agaricomycotina</taxon>
        <taxon>Agaricomycetes</taxon>
        <taxon>Polyporales</taxon>
        <taxon>Polyporaceae</taxon>
        <taxon>Lentinus</taxon>
    </lineage>
</organism>
<dbReference type="GO" id="GO:0005634">
    <property type="term" value="C:nucleus"/>
    <property type="evidence" value="ECO:0007669"/>
    <property type="project" value="UniProtKB-SubCell"/>
</dbReference>
<dbReference type="InterPro" id="IPR030445">
    <property type="entry name" value="H3-K79_meTrfase"/>
</dbReference>
<evidence type="ECO:0000256" key="5">
    <source>
        <dbReference type="ARBA" id="ARBA00022679"/>
    </source>
</evidence>
<proteinExistence type="inferred from homology"/>
<accession>A0A371DFY4</accession>
<keyword evidence="7 11" id="KW-0156">Chromatin regulator</keyword>
<dbReference type="AlphaFoldDB" id="A0A371DFY4"/>
<evidence type="ECO:0000256" key="12">
    <source>
        <dbReference type="SAM" id="MobiDB-lite"/>
    </source>
</evidence>
<dbReference type="GO" id="GO:0006281">
    <property type="term" value="P:DNA repair"/>
    <property type="evidence" value="ECO:0007669"/>
    <property type="project" value="TreeGrafter"/>
</dbReference>
<reference evidence="14 15" key="1">
    <citation type="journal article" date="2018" name="Biotechnol. Biofuels">
        <title>Integrative visual omics of the white-rot fungus Polyporus brumalis exposes the biotechnological potential of its oxidative enzymes for delignifying raw plant biomass.</title>
        <authorList>
            <person name="Miyauchi S."/>
            <person name="Rancon A."/>
            <person name="Drula E."/>
            <person name="Hage H."/>
            <person name="Chaduli D."/>
            <person name="Favel A."/>
            <person name="Grisel S."/>
            <person name="Henrissat B."/>
            <person name="Herpoel-Gimbert I."/>
            <person name="Ruiz-Duenas F.J."/>
            <person name="Chevret D."/>
            <person name="Hainaut M."/>
            <person name="Lin J."/>
            <person name="Wang M."/>
            <person name="Pangilinan J."/>
            <person name="Lipzen A."/>
            <person name="Lesage-Meessen L."/>
            <person name="Navarro D."/>
            <person name="Riley R."/>
            <person name="Grigoriev I.V."/>
            <person name="Zhou S."/>
            <person name="Raouche S."/>
            <person name="Rosso M.N."/>
        </authorList>
    </citation>
    <scope>NUCLEOTIDE SEQUENCE [LARGE SCALE GENOMIC DNA]</scope>
    <source>
        <strain evidence="14 15">BRFM 1820</strain>
    </source>
</reference>
<keyword evidence="4 11" id="KW-0489">Methyltransferase</keyword>
<dbReference type="EMBL" id="KZ857394">
    <property type="protein sequence ID" value="RDX51423.1"/>
    <property type="molecule type" value="Genomic_DNA"/>
</dbReference>
<protein>
    <recommendedName>
        <fullName evidence="3 11">Histone-lysine N-methyltransferase, H3 lysine-79 specific</fullName>
        <ecNumber evidence="2 11">2.1.1.360</ecNumber>
    </recommendedName>
    <alternativeName>
        <fullName evidence="9 11">Histone H3-K79 methyltransferase</fullName>
    </alternativeName>
</protein>
<keyword evidence="6 11" id="KW-0949">S-adenosyl-L-methionine</keyword>
<evidence type="ECO:0000256" key="1">
    <source>
        <dbReference type="ARBA" id="ARBA00004123"/>
    </source>
</evidence>
<name>A0A371DFY4_9APHY</name>
<dbReference type="PANTHER" id="PTHR21451:SF0">
    <property type="entry name" value="HISTONE-LYSINE N-METHYLTRANSFERASE, H3 LYSINE-79 SPECIFIC"/>
    <property type="match status" value="1"/>
</dbReference>
<feature type="domain" description="DOT1" evidence="13">
    <location>
        <begin position="178"/>
        <end position="520"/>
    </location>
</feature>
<dbReference type="PANTHER" id="PTHR21451">
    <property type="entry name" value="HISTONE H3 METHYLTRANSFERASE"/>
    <property type="match status" value="1"/>
</dbReference>
<feature type="compositionally biased region" description="Low complexity" evidence="12">
    <location>
        <begin position="161"/>
        <end position="176"/>
    </location>
</feature>
<comment type="function">
    <text evidence="11">Histone methyltransferase that specifically trimethylates histone H3 to form H3K79me3. This methylation is required for telomere silencing and for the pachytene checkpoint during the meiotic cell cycle by allowing the recruitment of RAD9 to double strand breaks. Nucleosomes are preferred as substrate compared to free histone.</text>
</comment>
<evidence type="ECO:0000259" key="13">
    <source>
        <dbReference type="PROSITE" id="PS51569"/>
    </source>
</evidence>
<evidence type="ECO:0000256" key="6">
    <source>
        <dbReference type="ARBA" id="ARBA00022691"/>
    </source>
</evidence>
<dbReference type="OrthoDB" id="443402at2759"/>
<comment type="miscellaneous">
    <text evidence="11">In contrast to other lysine histone methyltransferases, it does not contain a SET domain, suggesting the existence of another mechanism for methylation of lysine residues of histones.</text>
</comment>
<keyword evidence="8 11" id="KW-0539">Nucleus</keyword>
<keyword evidence="15" id="KW-1185">Reference proteome</keyword>
<dbReference type="EC" id="2.1.1.360" evidence="2 11"/>
<keyword evidence="5 11" id="KW-0808">Transferase</keyword>
<evidence type="ECO:0000256" key="8">
    <source>
        <dbReference type="ARBA" id="ARBA00023242"/>
    </source>
</evidence>
<dbReference type="STRING" id="139420.A0A371DFY4"/>
<evidence type="ECO:0000256" key="3">
    <source>
        <dbReference type="ARBA" id="ARBA00020987"/>
    </source>
</evidence>
<feature type="compositionally biased region" description="Low complexity" evidence="12">
    <location>
        <begin position="140"/>
        <end position="153"/>
    </location>
</feature>
<dbReference type="InterPro" id="IPR029063">
    <property type="entry name" value="SAM-dependent_MTases_sf"/>
</dbReference>
<evidence type="ECO:0000256" key="10">
    <source>
        <dbReference type="ARBA" id="ARBA00047770"/>
    </source>
</evidence>
<sequence>MPAAVSQPRISRVGPPGAASYPKLASSCRLLPLTRGGERECSYRLSADFKNPQDPDDMSWEPHPTKYPMAELEYPNSGASERFILLIPRDHEHYNPLICLESSLHAMVKHYLTPAQQVLFGTIPSKDLVDVVDFAAAATAPTSSAPDNGSFPPSDAPSPPSSEVSSPSSDSSASSLSSQSSLSTTFSTCTISSASSLCSTSALPTYAKSSDHPSPPCIDYLQLLRDALLRKDGPLFLKVLDAINALFRLLKYPPLPLDPFEVSSPNTFSQAVKSWTCMPTEVIERLVEEAYQRAVGPNIDMLKRYEAFSSEVYGELMPTFVSDIFRATGLSESSLFLDLGSGVGNVVLQASLETGCRSFGVEIMPGPAKLARSQLEQFKTRCRMWGVRMGEVELEEGDMLKSAKVDQLVKEADVVLVNNKVFLEPLNEALRQKFLDLKEGAIVVSLKCLMGSGRASTRNSRERSRSPALKERNLDDIGEIFTVTAHAYAPGSISWGGGGGEYFLQRMNREDYARRKLQFETSRAGSARVTRSRR</sequence>
<feature type="region of interest" description="Disordered" evidence="12">
    <location>
        <begin position="140"/>
        <end position="176"/>
    </location>
</feature>
<dbReference type="FunFam" id="3.40.50.150:FF:000033">
    <property type="entry name" value="Histone-lysine N-methyltransferase, H3 lysine-79 specific"/>
    <property type="match status" value="1"/>
</dbReference>
<comment type="catalytic activity">
    <reaction evidence="10 11">
        <text>L-lysyl(79)-[histone H3] + 3 S-adenosyl-L-methionine = N(6),N(6),N(6)-trimethyl-L-lysyl(79)-[histone H3] + 3 S-adenosyl-L-homocysteine + 3 H(+)</text>
        <dbReference type="Rhea" id="RHEA:60328"/>
        <dbReference type="Rhea" id="RHEA-COMP:15549"/>
        <dbReference type="Rhea" id="RHEA-COMP:15552"/>
        <dbReference type="ChEBI" id="CHEBI:15378"/>
        <dbReference type="ChEBI" id="CHEBI:29969"/>
        <dbReference type="ChEBI" id="CHEBI:57856"/>
        <dbReference type="ChEBI" id="CHEBI:59789"/>
        <dbReference type="ChEBI" id="CHEBI:61961"/>
        <dbReference type="EC" id="2.1.1.360"/>
    </reaction>
</comment>
<dbReference type="Pfam" id="PF08123">
    <property type="entry name" value="DOT1"/>
    <property type="match status" value="1"/>
</dbReference>
<dbReference type="GO" id="GO:0032259">
    <property type="term" value="P:methylation"/>
    <property type="evidence" value="ECO:0007669"/>
    <property type="project" value="UniProtKB-KW"/>
</dbReference>
<dbReference type="InterPro" id="IPR025789">
    <property type="entry name" value="DOT1_dom"/>
</dbReference>
<dbReference type="SUPFAM" id="SSF53335">
    <property type="entry name" value="S-adenosyl-L-methionine-dependent methyltransferases"/>
    <property type="match status" value="1"/>
</dbReference>